<dbReference type="RefSeq" id="WP_184547591.1">
    <property type="nucleotide sequence ID" value="NZ_JACHMP010000001.1"/>
</dbReference>
<evidence type="ECO:0000313" key="3">
    <source>
        <dbReference type="Proteomes" id="UP000540685"/>
    </source>
</evidence>
<keyword evidence="3" id="KW-1185">Reference proteome</keyword>
<dbReference type="EMBL" id="JACHMP010000001">
    <property type="protein sequence ID" value="MBB5820287.1"/>
    <property type="molecule type" value="Genomic_DNA"/>
</dbReference>
<comment type="caution">
    <text evidence="2">The sequence shown here is derived from an EMBL/GenBank/DDBJ whole genome shotgun (WGS) entry which is preliminary data.</text>
</comment>
<reference evidence="2 3" key="1">
    <citation type="submission" date="2020-08" db="EMBL/GenBank/DDBJ databases">
        <title>Sequencing the genomes of 1000 actinobacteria strains.</title>
        <authorList>
            <person name="Klenk H.-P."/>
        </authorList>
    </citation>
    <scope>NUCLEOTIDE SEQUENCE [LARGE SCALE GENOMIC DNA]</scope>
    <source>
        <strain evidence="2 3">DSM 46887</strain>
    </source>
</reference>
<dbReference type="Proteomes" id="UP000540685">
    <property type="component" value="Unassembled WGS sequence"/>
</dbReference>
<proteinExistence type="predicted"/>
<gene>
    <name evidence="2" type="ORF">F4562_003349</name>
</gene>
<dbReference type="AlphaFoldDB" id="A0A7W9MGM4"/>
<feature type="compositionally biased region" description="Basic and acidic residues" evidence="1">
    <location>
        <begin position="37"/>
        <end position="52"/>
    </location>
</feature>
<name>A0A7W9MGM4_9ACTN</name>
<accession>A0A7W9MGM4</accession>
<sequence>MPPRIIVAIELVSGGRARAVCRTEGCTALEGRRWKGEPRVTKTRAAKDAGDHRRWHRHQQPIPEQAVEAGA</sequence>
<evidence type="ECO:0000313" key="2">
    <source>
        <dbReference type="EMBL" id="MBB5820287.1"/>
    </source>
</evidence>
<evidence type="ECO:0000256" key="1">
    <source>
        <dbReference type="SAM" id="MobiDB-lite"/>
    </source>
</evidence>
<feature type="region of interest" description="Disordered" evidence="1">
    <location>
        <begin position="37"/>
        <end position="71"/>
    </location>
</feature>
<organism evidence="2 3">
    <name type="scientific">Streptosporangium becharense</name>
    <dbReference type="NCBI Taxonomy" id="1816182"/>
    <lineage>
        <taxon>Bacteria</taxon>
        <taxon>Bacillati</taxon>
        <taxon>Actinomycetota</taxon>
        <taxon>Actinomycetes</taxon>
        <taxon>Streptosporangiales</taxon>
        <taxon>Streptosporangiaceae</taxon>
        <taxon>Streptosporangium</taxon>
    </lineage>
</organism>
<protein>
    <submittedName>
        <fullName evidence="2">Uncharacterized protein</fullName>
    </submittedName>
</protein>